<dbReference type="EMBL" id="JANPWE010000001">
    <property type="protein sequence ID" value="MCR6544079.1"/>
    <property type="molecule type" value="Genomic_DNA"/>
</dbReference>
<dbReference type="Pfam" id="PF10133">
    <property type="entry name" value="CooT"/>
    <property type="match status" value="1"/>
</dbReference>
<keyword evidence="2" id="KW-1185">Reference proteome</keyword>
<evidence type="ECO:0000313" key="1">
    <source>
        <dbReference type="EMBL" id="MCR6544079.1"/>
    </source>
</evidence>
<dbReference type="Proteomes" id="UP001524944">
    <property type="component" value="Unassembled WGS sequence"/>
</dbReference>
<proteinExistence type="predicted"/>
<comment type="caution">
    <text evidence="1">The sequence shown here is derived from an EMBL/GenBank/DDBJ whole genome shotgun (WGS) entry which is preliminary data.</text>
</comment>
<dbReference type="InterPro" id="IPR019300">
    <property type="entry name" value="CooT"/>
</dbReference>
<sequence length="62" mass="7081">MCEANAYVRQDGVEELFLEGVDKVVPMDNQLYLENIFGQKKMIAGTIKELSLVDHKIIIEKI</sequence>
<protein>
    <submittedName>
        <fullName evidence="1">CooT family nickel-binding protein</fullName>
    </submittedName>
</protein>
<dbReference type="RefSeq" id="WP_089609590.1">
    <property type="nucleotide sequence ID" value="NZ_CP022121.1"/>
</dbReference>
<reference evidence="1 2" key="1">
    <citation type="submission" date="2022-08" db="EMBL/GenBank/DDBJ databases">
        <title>Proteogenomics of the novel Dehalobacterium formicoaceticum strain EZ94 highlights a key role of methyltransferases during anaerobic dichloromethane degradation.</title>
        <authorList>
            <person name="Wasmund K."/>
        </authorList>
    </citation>
    <scope>NUCLEOTIDE SEQUENCE [LARGE SCALE GENOMIC DNA]</scope>
    <source>
        <strain evidence="1 2">EZ94</strain>
    </source>
</reference>
<gene>
    <name evidence="1" type="ORF">NVS47_00840</name>
</gene>
<organism evidence="1 2">
    <name type="scientific">Dehalobacterium formicoaceticum</name>
    <dbReference type="NCBI Taxonomy" id="51515"/>
    <lineage>
        <taxon>Bacteria</taxon>
        <taxon>Bacillati</taxon>
        <taxon>Bacillota</taxon>
        <taxon>Clostridia</taxon>
        <taxon>Eubacteriales</taxon>
        <taxon>Peptococcaceae</taxon>
        <taxon>Dehalobacterium</taxon>
    </lineage>
</organism>
<evidence type="ECO:0000313" key="2">
    <source>
        <dbReference type="Proteomes" id="UP001524944"/>
    </source>
</evidence>
<accession>A0ABT1XZN1</accession>
<name>A0ABT1XZN1_9FIRM</name>